<protein>
    <recommendedName>
        <fullName evidence="5">RRM domain-containing protein</fullName>
    </recommendedName>
</protein>
<evidence type="ECO:0000256" key="4">
    <source>
        <dbReference type="PROSITE-ProRule" id="PRU00176"/>
    </source>
</evidence>
<evidence type="ECO:0000313" key="6">
    <source>
        <dbReference type="Proteomes" id="UP001652660"/>
    </source>
</evidence>
<dbReference type="InterPro" id="IPR052285">
    <property type="entry name" value="NEXT_complex_subunit"/>
</dbReference>
<evidence type="ECO:0000313" key="7">
    <source>
        <dbReference type="RefSeq" id="XP_027103330.1"/>
    </source>
</evidence>
<dbReference type="AlphaFoldDB" id="A0A6P6VLJ7"/>
<dbReference type="RefSeq" id="XP_027103330.1">
    <property type="nucleotide sequence ID" value="XM_027247529.1"/>
</dbReference>
<proteinExistence type="predicted"/>
<evidence type="ECO:0000256" key="1">
    <source>
        <dbReference type="ARBA" id="ARBA00004642"/>
    </source>
</evidence>
<dbReference type="Proteomes" id="UP001652660">
    <property type="component" value="Chromosome 2c"/>
</dbReference>
<dbReference type="Pfam" id="PF00076">
    <property type="entry name" value="RRM_1"/>
    <property type="match status" value="1"/>
</dbReference>
<dbReference type="PANTHER" id="PTHR13798:SF11">
    <property type="entry name" value="RNA-BINDING PROTEIN 7-RELATED"/>
    <property type="match status" value="1"/>
</dbReference>
<reference evidence="6" key="1">
    <citation type="journal article" date="2025" name="Foods">
        <title>Unveiling the Microbial Signatures of Arabica Coffee Cherries: Insights into Ripeness Specific Diversity, Functional Traits, and Implications for Quality and Safety.</title>
        <authorList>
            <consortium name="RefSeq"/>
            <person name="Tenea G.N."/>
            <person name="Cifuentes V."/>
            <person name="Reyes P."/>
            <person name="Cevallos-Vallejos M."/>
        </authorList>
    </citation>
    <scope>NUCLEOTIDE SEQUENCE [LARGE SCALE GENOMIC DNA]</scope>
</reference>
<keyword evidence="3" id="KW-0539">Nucleus</keyword>
<evidence type="ECO:0000256" key="3">
    <source>
        <dbReference type="ARBA" id="ARBA00023242"/>
    </source>
</evidence>
<keyword evidence="2 4" id="KW-0694">RNA-binding</keyword>
<evidence type="ECO:0000259" key="5">
    <source>
        <dbReference type="PROSITE" id="PS50102"/>
    </source>
</evidence>
<dbReference type="SUPFAM" id="SSF54928">
    <property type="entry name" value="RNA-binding domain, RBD"/>
    <property type="match status" value="1"/>
</dbReference>
<dbReference type="InterPro" id="IPR012677">
    <property type="entry name" value="Nucleotide-bd_a/b_plait_sf"/>
</dbReference>
<gene>
    <name evidence="7" type="primary">LOC113724645</name>
</gene>
<dbReference type="PROSITE" id="PS50102">
    <property type="entry name" value="RRM"/>
    <property type="match status" value="1"/>
</dbReference>
<dbReference type="GO" id="GO:0005654">
    <property type="term" value="C:nucleoplasm"/>
    <property type="evidence" value="ECO:0007669"/>
    <property type="project" value="UniProtKB-SubCell"/>
</dbReference>
<evidence type="ECO:0000256" key="2">
    <source>
        <dbReference type="ARBA" id="ARBA00022884"/>
    </source>
</evidence>
<accession>A0A6P6VLJ7</accession>
<reference evidence="7" key="2">
    <citation type="submission" date="2025-08" db="UniProtKB">
        <authorList>
            <consortium name="RefSeq"/>
        </authorList>
    </citation>
    <scope>IDENTIFICATION</scope>
    <source>
        <tissue evidence="7">Leaves</tissue>
    </source>
</reference>
<dbReference type="OrthoDB" id="10259687at2759"/>
<dbReference type="PANTHER" id="PTHR13798">
    <property type="entry name" value="RNA BINDING MOTIF RBM PROTEIN -RELATED"/>
    <property type="match status" value="1"/>
</dbReference>
<keyword evidence="6" id="KW-1185">Reference proteome</keyword>
<dbReference type="GeneID" id="113724645"/>
<name>A0A6P6VLJ7_COFAR</name>
<dbReference type="Gene3D" id="3.30.70.330">
    <property type="match status" value="1"/>
</dbReference>
<feature type="domain" description="RRM" evidence="5">
    <location>
        <begin position="7"/>
        <end position="86"/>
    </location>
</feature>
<dbReference type="InterPro" id="IPR035979">
    <property type="entry name" value="RBD_domain_sf"/>
</dbReference>
<dbReference type="GO" id="GO:0003723">
    <property type="term" value="F:RNA binding"/>
    <property type="evidence" value="ECO:0007669"/>
    <property type="project" value="UniProtKB-UniRule"/>
</dbReference>
<comment type="subcellular location">
    <subcellularLocation>
        <location evidence="1">Nucleus</location>
        <location evidence="1">Nucleoplasm</location>
    </subcellularLocation>
</comment>
<sequence length="214" mass="24310">MADDCRCTVYIGNLDERVKERVLYDILIQAGPVVNLNIPRHKETDKLRGFAFAEYVTEEAAEYAVKLFSGLVTLFNRTLKFSISGQYQDKPSIKSQPTLTSCPNLKSPRLSTVYYQEKYLGKSRLVNNKVMQLGLSPNPMMLPTSCRFQGHQVSYNRPNLCHTKNFKLSNGCRPLYNNFDCGGRVYKAALAKNISCSRLGRYGAENSSRYYAPY</sequence>
<dbReference type="InterPro" id="IPR000504">
    <property type="entry name" value="RRM_dom"/>
</dbReference>
<organism evidence="6 7">
    <name type="scientific">Coffea arabica</name>
    <name type="common">Arabian coffee</name>
    <dbReference type="NCBI Taxonomy" id="13443"/>
    <lineage>
        <taxon>Eukaryota</taxon>
        <taxon>Viridiplantae</taxon>
        <taxon>Streptophyta</taxon>
        <taxon>Embryophyta</taxon>
        <taxon>Tracheophyta</taxon>
        <taxon>Spermatophyta</taxon>
        <taxon>Magnoliopsida</taxon>
        <taxon>eudicotyledons</taxon>
        <taxon>Gunneridae</taxon>
        <taxon>Pentapetalae</taxon>
        <taxon>asterids</taxon>
        <taxon>lamiids</taxon>
        <taxon>Gentianales</taxon>
        <taxon>Rubiaceae</taxon>
        <taxon>Ixoroideae</taxon>
        <taxon>Gardenieae complex</taxon>
        <taxon>Bertiereae - Coffeeae clade</taxon>
        <taxon>Coffeeae</taxon>
        <taxon>Coffea</taxon>
    </lineage>
</organism>
<dbReference type="SMART" id="SM00360">
    <property type="entry name" value="RRM"/>
    <property type="match status" value="1"/>
</dbReference>